<evidence type="ECO:0000256" key="1">
    <source>
        <dbReference type="SAM" id="Coils"/>
    </source>
</evidence>
<keyword evidence="4" id="KW-1185">Reference proteome</keyword>
<keyword evidence="1" id="KW-0175">Coiled coil</keyword>
<proteinExistence type="predicted"/>
<dbReference type="VEuPathDB" id="TriTrypDB:LmxM.04.0080"/>
<feature type="compositionally biased region" description="Polar residues" evidence="2">
    <location>
        <begin position="41"/>
        <end position="51"/>
    </location>
</feature>
<evidence type="ECO:0000313" key="3">
    <source>
        <dbReference type="EMBL" id="CBZ23242.1"/>
    </source>
</evidence>
<feature type="region of interest" description="Disordered" evidence="2">
    <location>
        <begin position="24"/>
        <end position="53"/>
    </location>
</feature>
<accession>E9AJZ2</accession>
<dbReference type="OrthoDB" id="267616at2759"/>
<evidence type="ECO:0000313" key="4">
    <source>
        <dbReference type="Proteomes" id="UP000007259"/>
    </source>
</evidence>
<dbReference type="PhylomeDB" id="E9AJZ2"/>
<name>E9AJZ2_LEIMU</name>
<dbReference type="OMA" id="WVSTWRR"/>
<protein>
    <submittedName>
        <fullName evidence="3">Uncharacterized protein</fullName>
    </submittedName>
</protein>
<gene>
    <name evidence="3" type="ORF">LMXM_04_0080</name>
</gene>
<dbReference type="Proteomes" id="UP000007259">
    <property type="component" value="Chromosome 4"/>
</dbReference>
<dbReference type="AlphaFoldDB" id="E9AJZ2"/>
<feature type="coiled-coil region" evidence="1">
    <location>
        <begin position="79"/>
        <end position="123"/>
    </location>
</feature>
<reference evidence="3 4" key="1">
    <citation type="journal article" date="2011" name="Genome Res.">
        <title>Chromosome and gene copy number variation allow major structural change between species and strains of Leishmania.</title>
        <authorList>
            <person name="Rogers M.B."/>
            <person name="Hilley J.D."/>
            <person name="Dickens N.J."/>
            <person name="Wilkes J."/>
            <person name="Bates P.A."/>
            <person name="Depledge D.P."/>
            <person name="Harris D."/>
            <person name="Her Y."/>
            <person name="Herzyk P."/>
            <person name="Imamura H."/>
            <person name="Otto T.D."/>
            <person name="Sanders M."/>
            <person name="Seeger K."/>
            <person name="Dujardin J.C."/>
            <person name="Berriman M."/>
            <person name="Smith D.F."/>
            <person name="Hertz-Fowler C."/>
            <person name="Mottram J.C."/>
        </authorList>
    </citation>
    <scope>NUCLEOTIDE SEQUENCE [LARGE SCALE GENOMIC DNA]</scope>
    <source>
        <strain evidence="3 4">MHOM/GT/2001/U1103</strain>
    </source>
</reference>
<sequence>MRRCLTPAGAWVSTWRRVTTVSRAAGYNPSHRPPLTETDANKTTSGASTTAPVAPTSEDYRALLLDLLLYRRETLTPVVEALRLERDEVEKRMEQLDTHVRELTSIRDELRQLAETMLDAERTRLHNFVMDPTNPPAAESTTAAQAAAESGEVEEIVL</sequence>
<dbReference type="GeneID" id="13452872"/>
<dbReference type="EMBL" id="FR799557">
    <property type="protein sequence ID" value="CBZ23242.1"/>
    <property type="molecule type" value="Genomic_DNA"/>
</dbReference>
<organism evidence="3 4">
    <name type="scientific">Leishmania mexicana (strain MHOM/GT/2001/U1103)</name>
    <dbReference type="NCBI Taxonomy" id="929439"/>
    <lineage>
        <taxon>Eukaryota</taxon>
        <taxon>Discoba</taxon>
        <taxon>Euglenozoa</taxon>
        <taxon>Kinetoplastea</taxon>
        <taxon>Metakinetoplastina</taxon>
        <taxon>Trypanosomatida</taxon>
        <taxon>Trypanosomatidae</taxon>
        <taxon>Leishmaniinae</taxon>
        <taxon>Leishmania</taxon>
    </lineage>
</organism>
<dbReference type="RefSeq" id="XP_003871777.1">
    <property type="nucleotide sequence ID" value="XM_003871728.1"/>
</dbReference>
<evidence type="ECO:0000256" key="2">
    <source>
        <dbReference type="SAM" id="MobiDB-lite"/>
    </source>
</evidence>
<dbReference type="KEGG" id="lmi:LMXM_04_0080"/>